<dbReference type="STRING" id="4955.A0A1G4MCV1"/>
<dbReference type="GO" id="GO:0005737">
    <property type="term" value="C:cytoplasm"/>
    <property type="evidence" value="ECO:0007669"/>
    <property type="project" value="TreeGrafter"/>
</dbReference>
<dbReference type="Proteomes" id="UP000190831">
    <property type="component" value="Chromosome E"/>
</dbReference>
<evidence type="ECO:0000256" key="6">
    <source>
        <dbReference type="RuleBase" id="RU363053"/>
    </source>
</evidence>
<proteinExistence type="inferred from homology"/>
<dbReference type="InterPro" id="IPR007248">
    <property type="entry name" value="Mpv17_PMP22"/>
</dbReference>
<sequence>MLKQTRTIRPLGFYNEQLQKNPLLVKAITGAVLSATGELISQSTAAASSQRDEKLSTLKEKLKYITSVPKYKKIFMMLLYGGLINAPISHYLYKWITVVTNKHVVAKWRRLAQLCGSWLVVSPIQVFFLVIALTIVNIEQRLSVNKCMTSIKESLKNKYTPMLTSSIVSSTVFVSLAQQLITPEKWSVFLSFAYAGLNTAQNIYMKLAPAKEQAKETEELEKSSEEKEN</sequence>
<evidence type="ECO:0000313" key="7">
    <source>
        <dbReference type="EMBL" id="SCW01612.1"/>
    </source>
</evidence>
<accession>A0A1G4MCV1</accession>
<feature type="transmembrane region" description="Helical" evidence="6">
    <location>
        <begin position="74"/>
        <end position="96"/>
    </location>
</feature>
<organism evidence="7 8">
    <name type="scientific">Lachancea fermentati</name>
    <name type="common">Zygosaccharomyces fermentati</name>
    <dbReference type="NCBI Taxonomy" id="4955"/>
    <lineage>
        <taxon>Eukaryota</taxon>
        <taxon>Fungi</taxon>
        <taxon>Dikarya</taxon>
        <taxon>Ascomycota</taxon>
        <taxon>Saccharomycotina</taxon>
        <taxon>Saccharomycetes</taxon>
        <taxon>Saccharomycetales</taxon>
        <taxon>Saccharomycetaceae</taxon>
        <taxon>Lachancea</taxon>
    </lineage>
</organism>
<dbReference type="OMA" id="HYGYQWL"/>
<evidence type="ECO:0000256" key="1">
    <source>
        <dbReference type="ARBA" id="ARBA00004141"/>
    </source>
</evidence>
<evidence type="ECO:0000256" key="4">
    <source>
        <dbReference type="ARBA" id="ARBA00022989"/>
    </source>
</evidence>
<gene>
    <name evidence="7" type="ORF">LAFE_0E03488G</name>
</gene>
<feature type="transmembrane region" description="Helical" evidence="6">
    <location>
        <begin position="159"/>
        <end position="180"/>
    </location>
</feature>
<evidence type="ECO:0000313" key="8">
    <source>
        <dbReference type="Proteomes" id="UP000190831"/>
    </source>
</evidence>
<comment type="similarity">
    <text evidence="2 6">Belongs to the peroxisomal membrane protein PXMP2/4 family.</text>
</comment>
<evidence type="ECO:0000256" key="5">
    <source>
        <dbReference type="ARBA" id="ARBA00023136"/>
    </source>
</evidence>
<keyword evidence="5 6" id="KW-0472">Membrane</keyword>
<name>A0A1G4MCV1_LACFM</name>
<evidence type="ECO:0000256" key="3">
    <source>
        <dbReference type="ARBA" id="ARBA00022692"/>
    </source>
</evidence>
<dbReference type="AlphaFoldDB" id="A0A1G4MCV1"/>
<reference evidence="8" key="1">
    <citation type="submission" date="2016-03" db="EMBL/GenBank/DDBJ databases">
        <authorList>
            <person name="Devillers H."/>
        </authorList>
    </citation>
    <scope>NUCLEOTIDE SEQUENCE [LARGE SCALE GENOMIC DNA]</scope>
</reference>
<dbReference type="EMBL" id="LT598488">
    <property type="protein sequence ID" value="SCW01612.1"/>
    <property type="molecule type" value="Genomic_DNA"/>
</dbReference>
<comment type="subcellular location">
    <subcellularLocation>
        <location evidence="1">Membrane</location>
        <topology evidence="1">Multi-pass membrane protein</topology>
    </subcellularLocation>
</comment>
<dbReference type="OrthoDB" id="860at2759"/>
<dbReference type="PANTHER" id="PTHR11266">
    <property type="entry name" value="PEROXISOMAL MEMBRANE PROTEIN 2, PXMP2 MPV17"/>
    <property type="match status" value="1"/>
</dbReference>
<feature type="transmembrane region" description="Helical" evidence="6">
    <location>
        <begin position="116"/>
        <end position="138"/>
    </location>
</feature>
<dbReference type="GO" id="GO:0016020">
    <property type="term" value="C:membrane"/>
    <property type="evidence" value="ECO:0007669"/>
    <property type="project" value="UniProtKB-SubCell"/>
</dbReference>
<keyword evidence="4 6" id="KW-1133">Transmembrane helix</keyword>
<evidence type="ECO:0000256" key="2">
    <source>
        <dbReference type="ARBA" id="ARBA00006824"/>
    </source>
</evidence>
<keyword evidence="3 6" id="KW-0812">Transmembrane</keyword>
<protein>
    <submittedName>
        <fullName evidence="7">LAFE_0E03488g1_1</fullName>
    </submittedName>
</protein>
<keyword evidence="8" id="KW-1185">Reference proteome</keyword>